<evidence type="ECO:0000256" key="1">
    <source>
        <dbReference type="SAM" id="MobiDB-lite"/>
    </source>
</evidence>
<dbReference type="Proteomes" id="UP000016536">
    <property type="component" value="Unassembled WGS sequence"/>
</dbReference>
<feature type="compositionally biased region" description="Basic and acidic residues" evidence="1">
    <location>
        <begin position="11"/>
        <end position="21"/>
    </location>
</feature>
<keyword evidence="3" id="KW-1185">Reference proteome</keyword>
<proteinExistence type="predicted"/>
<organism evidence="2 3">
    <name type="scientific">Actinomyces johnsonii F0542</name>
    <dbReference type="NCBI Taxonomy" id="1321818"/>
    <lineage>
        <taxon>Bacteria</taxon>
        <taxon>Bacillati</taxon>
        <taxon>Actinomycetota</taxon>
        <taxon>Actinomycetes</taxon>
        <taxon>Actinomycetales</taxon>
        <taxon>Actinomycetaceae</taxon>
        <taxon>Actinomyces</taxon>
    </lineage>
</organism>
<dbReference type="AlphaFoldDB" id="U1QMP4"/>
<dbReference type="HOGENOM" id="CLU_3211350_0_0_11"/>
<evidence type="ECO:0000313" key="3">
    <source>
        <dbReference type="Proteomes" id="UP000016536"/>
    </source>
</evidence>
<name>U1QMP4_9ACTO</name>
<evidence type="ECO:0000313" key="2">
    <source>
        <dbReference type="EMBL" id="ERH23024.1"/>
    </source>
</evidence>
<sequence>MPHRPVTAPPRTEKWDPNGPDHRRRVIMPAGEIAGADDATAPLT</sequence>
<reference evidence="2 3" key="1">
    <citation type="submission" date="2013-08" db="EMBL/GenBank/DDBJ databases">
        <authorList>
            <person name="Weinstock G."/>
            <person name="Sodergren E."/>
            <person name="Wylie T."/>
            <person name="Fulton L."/>
            <person name="Fulton R."/>
            <person name="Fronick C."/>
            <person name="O'Laughlin M."/>
            <person name="Godfrey J."/>
            <person name="Miner T."/>
            <person name="Herter B."/>
            <person name="Appelbaum E."/>
            <person name="Cordes M."/>
            <person name="Lek S."/>
            <person name="Wollam A."/>
            <person name="Pepin K.H."/>
            <person name="Palsikar V.B."/>
            <person name="Mitreva M."/>
            <person name="Wilson R.K."/>
        </authorList>
    </citation>
    <scope>NUCLEOTIDE SEQUENCE [LARGE SCALE GENOMIC DNA]</scope>
    <source>
        <strain evidence="2 3">F0542</strain>
    </source>
</reference>
<accession>U1QMP4</accession>
<comment type="caution">
    <text evidence="2">The sequence shown here is derived from an EMBL/GenBank/DDBJ whole genome shotgun (WGS) entry which is preliminary data.</text>
</comment>
<feature type="region of interest" description="Disordered" evidence="1">
    <location>
        <begin position="1"/>
        <end position="24"/>
    </location>
</feature>
<protein>
    <submittedName>
        <fullName evidence="2">Uncharacterized protein</fullName>
    </submittedName>
</protein>
<dbReference type="EMBL" id="AWSE01000113">
    <property type="protein sequence ID" value="ERH23024.1"/>
    <property type="molecule type" value="Genomic_DNA"/>
</dbReference>
<gene>
    <name evidence="2" type="ORF">HMPREF1979_01967</name>
</gene>